<feature type="compositionally biased region" description="Polar residues" evidence="1">
    <location>
        <begin position="265"/>
        <end position="281"/>
    </location>
</feature>
<feature type="compositionally biased region" description="Polar residues" evidence="1">
    <location>
        <begin position="135"/>
        <end position="144"/>
    </location>
</feature>
<sequence length="524" mass="57280">MLSYIPHDCSHDKDTHDDNSRITVAMPELHCDDPAYHRKDGINRNEAARLSADGSSFMDLSLDVSVDQAIEVGDIADTVERDASPPLPEVNVLPDTPGIDASIAGTPFPTVSTSIHRHEATTQSTGSDILPDKTINATFPTNTGRRGRDRASAPPPTNYGLQFLDLSDDSNEITPTSGKAHSIGGLPVRARTLVDRKKECLRVPEPERTEPRRASHDEETKADDGQRDRGERPAHGRSKSQPASSIRIGNPRRPYYSAIRPNMNVGASFSQPSSPVRTTYDSRPSSRGVSPRPGSSVAYLSTSYPASRASSPAPSSYHNHAHPKTKSFLDIDVLDDEEYLFSSLTPPSALPPVYAQSYATSEPYIHRTGMGFSGMGLGLGSGVFGNPEVAIGPRPTSSAGYRESRELSRNDVEDPLEASLRHASMAARSRKDRFTLSRVWRRKRESAPRSPSSLHMSDRELGLGNGTQVHKNEFGERFAVDLSRIKEMGKDVGKIGVDGVAEQMKKVGRGFRSLRSFVTIRRSR</sequence>
<accession>A0A9P6DJ72</accession>
<evidence type="ECO:0000313" key="3">
    <source>
        <dbReference type="Proteomes" id="UP000807025"/>
    </source>
</evidence>
<feature type="region of interest" description="Disordered" evidence="1">
    <location>
        <begin position="441"/>
        <end position="467"/>
    </location>
</feature>
<feature type="compositionally biased region" description="Basic and acidic residues" evidence="1">
    <location>
        <begin position="402"/>
        <end position="412"/>
    </location>
</feature>
<feature type="region of interest" description="Disordered" evidence="1">
    <location>
        <begin position="197"/>
        <end position="323"/>
    </location>
</feature>
<protein>
    <submittedName>
        <fullName evidence="2">Uncharacterized protein</fullName>
    </submittedName>
</protein>
<feature type="region of interest" description="Disordered" evidence="1">
    <location>
        <begin position="394"/>
        <end position="414"/>
    </location>
</feature>
<name>A0A9P6DJ72_PLEER</name>
<dbReference type="AlphaFoldDB" id="A0A9P6DJ72"/>
<proteinExistence type="predicted"/>
<keyword evidence="3" id="KW-1185">Reference proteome</keyword>
<feature type="region of interest" description="Disordered" evidence="1">
    <location>
        <begin position="121"/>
        <end position="184"/>
    </location>
</feature>
<reference evidence="2" key="1">
    <citation type="submission" date="2020-11" db="EMBL/GenBank/DDBJ databases">
        <authorList>
            <consortium name="DOE Joint Genome Institute"/>
            <person name="Ahrendt S."/>
            <person name="Riley R."/>
            <person name="Andreopoulos W."/>
            <person name="Labutti K."/>
            <person name="Pangilinan J."/>
            <person name="Ruiz-Duenas F.J."/>
            <person name="Barrasa J.M."/>
            <person name="Sanchez-Garcia M."/>
            <person name="Camarero S."/>
            <person name="Miyauchi S."/>
            <person name="Serrano A."/>
            <person name="Linde D."/>
            <person name="Babiker R."/>
            <person name="Drula E."/>
            <person name="Ayuso-Fernandez I."/>
            <person name="Pacheco R."/>
            <person name="Padilla G."/>
            <person name="Ferreira P."/>
            <person name="Barriuso J."/>
            <person name="Kellner H."/>
            <person name="Castanera R."/>
            <person name="Alfaro M."/>
            <person name="Ramirez L."/>
            <person name="Pisabarro A.G."/>
            <person name="Kuo A."/>
            <person name="Tritt A."/>
            <person name="Lipzen A."/>
            <person name="He G."/>
            <person name="Yan M."/>
            <person name="Ng V."/>
            <person name="Cullen D."/>
            <person name="Martin F."/>
            <person name="Rosso M.-N."/>
            <person name="Henrissat B."/>
            <person name="Hibbett D."/>
            <person name="Martinez A.T."/>
            <person name="Grigoriev I.V."/>
        </authorList>
    </citation>
    <scope>NUCLEOTIDE SEQUENCE</scope>
    <source>
        <strain evidence="2">ATCC 90797</strain>
    </source>
</reference>
<feature type="compositionally biased region" description="Low complexity" evidence="1">
    <location>
        <begin position="282"/>
        <end position="316"/>
    </location>
</feature>
<dbReference type="Proteomes" id="UP000807025">
    <property type="component" value="Unassembled WGS sequence"/>
</dbReference>
<organism evidence="2 3">
    <name type="scientific">Pleurotus eryngii</name>
    <name type="common">Boletus of the steppes</name>
    <dbReference type="NCBI Taxonomy" id="5323"/>
    <lineage>
        <taxon>Eukaryota</taxon>
        <taxon>Fungi</taxon>
        <taxon>Dikarya</taxon>
        <taxon>Basidiomycota</taxon>
        <taxon>Agaricomycotina</taxon>
        <taxon>Agaricomycetes</taxon>
        <taxon>Agaricomycetidae</taxon>
        <taxon>Agaricales</taxon>
        <taxon>Pleurotineae</taxon>
        <taxon>Pleurotaceae</taxon>
        <taxon>Pleurotus</taxon>
    </lineage>
</organism>
<dbReference type="OrthoDB" id="2953223at2759"/>
<dbReference type="EMBL" id="MU154529">
    <property type="protein sequence ID" value="KAF9500063.1"/>
    <property type="molecule type" value="Genomic_DNA"/>
</dbReference>
<comment type="caution">
    <text evidence="2">The sequence shown here is derived from an EMBL/GenBank/DDBJ whole genome shotgun (WGS) entry which is preliminary data.</text>
</comment>
<evidence type="ECO:0000313" key="2">
    <source>
        <dbReference type="EMBL" id="KAF9500063.1"/>
    </source>
</evidence>
<gene>
    <name evidence="2" type="ORF">BDN71DRAFT_1263441</name>
</gene>
<evidence type="ECO:0000256" key="1">
    <source>
        <dbReference type="SAM" id="MobiDB-lite"/>
    </source>
</evidence>
<feature type="compositionally biased region" description="Basic and acidic residues" evidence="1">
    <location>
        <begin position="197"/>
        <end position="234"/>
    </location>
</feature>